<protein>
    <submittedName>
        <fullName evidence="1">GH24364</fullName>
    </submittedName>
</protein>
<reference evidence="1 2" key="1">
    <citation type="journal article" date="2007" name="Nature">
        <title>Evolution of genes and genomes on the Drosophila phylogeny.</title>
        <authorList>
            <consortium name="Drosophila 12 Genomes Consortium"/>
            <person name="Clark A.G."/>
            <person name="Eisen M.B."/>
            <person name="Smith D.R."/>
            <person name="Bergman C.M."/>
            <person name="Oliver B."/>
            <person name="Markow T.A."/>
            <person name="Kaufman T.C."/>
            <person name="Kellis M."/>
            <person name="Gelbart W."/>
            <person name="Iyer V.N."/>
            <person name="Pollard D.A."/>
            <person name="Sackton T.B."/>
            <person name="Larracuente A.M."/>
            <person name="Singh N.D."/>
            <person name="Abad J.P."/>
            <person name="Abt D.N."/>
            <person name="Adryan B."/>
            <person name="Aguade M."/>
            <person name="Akashi H."/>
            <person name="Anderson W.W."/>
            <person name="Aquadro C.F."/>
            <person name="Ardell D.H."/>
            <person name="Arguello R."/>
            <person name="Artieri C.G."/>
            <person name="Barbash D.A."/>
            <person name="Barker D."/>
            <person name="Barsanti P."/>
            <person name="Batterham P."/>
            <person name="Batzoglou S."/>
            <person name="Begun D."/>
            <person name="Bhutkar A."/>
            <person name="Blanco E."/>
            <person name="Bosak S.A."/>
            <person name="Bradley R.K."/>
            <person name="Brand A.D."/>
            <person name="Brent M.R."/>
            <person name="Brooks A.N."/>
            <person name="Brown R.H."/>
            <person name="Butlin R.K."/>
            <person name="Caggese C."/>
            <person name="Calvi B.R."/>
            <person name="Bernardo de Carvalho A."/>
            <person name="Caspi A."/>
            <person name="Castrezana S."/>
            <person name="Celniker S.E."/>
            <person name="Chang J.L."/>
            <person name="Chapple C."/>
            <person name="Chatterji S."/>
            <person name="Chinwalla A."/>
            <person name="Civetta A."/>
            <person name="Clifton S.W."/>
            <person name="Comeron J.M."/>
            <person name="Costello J.C."/>
            <person name="Coyne J.A."/>
            <person name="Daub J."/>
            <person name="David R.G."/>
            <person name="Delcher A.L."/>
            <person name="Delehaunty K."/>
            <person name="Do C.B."/>
            <person name="Ebling H."/>
            <person name="Edwards K."/>
            <person name="Eickbush T."/>
            <person name="Evans J.D."/>
            <person name="Filipski A."/>
            <person name="Findeiss S."/>
            <person name="Freyhult E."/>
            <person name="Fulton L."/>
            <person name="Fulton R."/>
            <person name="Garcia A.C."/>
            <person name="Gardiner A."/>
            <person name="Garfield D.A."/>
            <person name="Garvin B.E."/>
            <person name="Gibson G."/>
            <person name="Gilbert D."/>
            <person name="Gnerre S."/>
            <person name="Godfrey J."/>
            <person name="Good R."/>
            <person name="Gotea V."/>
            <person name="Gravely B."/>
            <person name="Greenberg A.J."/>
            <person name="Griffiths-Jones S."/>
            <person name="Gross S."/>
            <person name="Guigo R."/>
            <person name="Gustafson E.A."/>
            <person name="Haerty W."/>
            <person name="Hahn M.W."/>
            <person name="Halligan D.L."/>
            <person name="Halpern A.L."/>
            <person name="Halter G.M."/>
            <person name="Han M.V."/>
            <person name="Heger A."/>
            <person name="Hillier L."/>
            <person name="Hinrichs A.S."/>
            <person name="Holmes I."/>
            <person name="Hoskins R.A."/>
            <person name="Hubisz M.J."/>
            <person name="Hultmark D."/>
            <person name="Huntley M.A."/>
            <person name="Jaffe D.B."/>
            <person name="Jagadeeshan S."/>
            <person name="Jeck W.R."/>
            <person name="Johnson J."/>
            <person name="Jones C.D."/>
            <person name="Jordan W.C."/>
            <person name="Karpen G.H."/>
            <person name="Kataoka E."/>
            <person name="Keightley P.D."/>
            <person name="Kheradpour P."/>
            <person name="Kirkness E.F."/>
            <person name="Koerich L.B."/>
            <person name="Kristiansen K."/>
            <person name="Kudrna D."/>
            <person name="Kulathinal R.J."/>
            <person name="Kumar S."/>
            <person name="Kwok R."/>
            <person name="Lander E."/>
            <person name="Langley C.H."/>
            <person name="Lapoint R."/>
            <person name="Lazzaro B.P."/>
            <person name="Lee S.J."/>
            <person name="Levesque L."/>
            <person name="Li R."/>
            <person name="Lin C.F."/>
            <person name="Lin M.F."/>
            <person name="Lindblad-Toh K."/>
            <person name="Llopart A."/>
            <person name="Long M."/>
            <person name="Low L."/>
            <person name="Lozovsky E."/>
            <person name="Lu J."/>
            <person name="Luo M."/>
            <person name="Machado C.A."/>
            <person name="Makalowski W."/>
            <person name="Marzo M."/>
            <person name="Matsuda M."/>
            <person name="Matzkin L."/>
            <person name="McAllister B."/>
            <person name="McBride C.S."/>
            <person name="McKernan B."/>
            <person name="McKernan K."/>
            <person name="Mendez-Lago M."/>
            <person name="Minx P."/>
            <person name="Mollenhauer M.U."/>
            <person name="Montooth K."/>
            <person name="Mount S.M."/>
            <person name="Mu X."/>
            <person name="Myers E."/>
            <person name="Negre B."/>
            <person name="Newfeld S."/>
            <person name="Nielsen R."/>
            <person name="Noor M.A."/>
            <person name="O'Grady P."/>
            <person name="Pachter L."/>
            <person name="Papaceit M."/>
            <person name="Parisi M.J."/>
            <person name="Parisi M."/>
            <person name="Parts L."/>
            <person name="Pedersen J.S."/>
            <person name="Pesole G."/>
            <person name="Phillippy A.M."/>
            <person name="Ponting C.P."/>
            <person name="Pop M."/>
            <person name="Porcelli D."/>
            <person name="Powell J.R."/>
            <person name="Prohaska S."/>
            <person name="Pruitt K."/>
            <person name="Puig M."/>
            <person name="Quesneville H."/>
            <person name="Ram K.R."/>
            <person name="Rand D."/>
            <person name="Rasmussen M.D."/>
            <person name="Reed L.K."/>
            <person name="Reenan R."/>
            <person name="Reily A."/>
            <person name="Remington K.A."/>
            <person name="Rieger T.T."/>
            <person name="Ritchie M.G."/>
            <person name="Robin C."/>
            <person name="Rogers Y.H."/>
            <person name="Rohde C."/>
            <person name="Rozas J."/>
            <person name="Rubenfield M.J."/>
            <person name="Ruiz A."/>
            <person name="Russo S."/>
            <person name="Salzberg S.L."/>
            <person name="Sanchez-Gracia A."/>
            <person name="Saranga D.J."/>
            <person name="Sato H."/>
            <person name="Schaeffer S.W."/>
            <person name="Schatz M.C."/>
            <person name="Schlenke T."/>
            <person name="Schwartz R."/>
            <person name="Segarra C."/>
            <person name="Singh R.S."/>
            <person name="Sirot L."/>
            <person name="Sirota M."/>
            <person name="Sisneros N.B."/>
            <person name="Smith C.D."/>
            <person name="Smith T.F."/>
            <person name="Spieth J."/>
            <person name="Stage D.E."/>
            <person name="Stark A."/>
            <person name="Stephan W."/>
            <person name="Strausberg R.L."/>
            <person name="Strempel S."/>
            <person name="Sturgill D."/>
            <person name="Sutton G."/>
            <person name="Sutton G.G."/>
            <person name="Tao W."/>
            <person name="Teichmann S."/>
            <person name="Tobari Y.N."/>
            <person name="Tomimura Y."/>
            <person name="Tsolas J.M."/>
            <person name="Valente V.L."/>
            <person name="Venter E."/>
            <person name="Venter J.C."/>
            <person name="Vicario S."/>
            <person name="Vieira F.G."/>
            <person name="Vilella A.J."/>
            <person name="Villasante A."/>
            <person name="Walenz B."/>
            <person name="Wang J."/>
            <person name="Wasserman M."/>
            <person name="Watts T."/>
            <person name="Wilson D."/>
            <person name="Wilson R.K."/>
            <person name="Wing R.A."/>
            <person name="Wolfner M.F."/>
            <person name="Wong A."/>
            <person name="Wong G.K."/>
            <person name="Wu C.I."/>
            <person name="Wu G."/>
            <person name="Yamamoto D."/>
            <person name="Yang H.P."/>
            <person name="Yang S.P."/>
            <person name="Yorke J.A."/>
            <person name="Yoshida K."/>
            <person name="Zdobnov E."/>
            <person name="Zhang P."/>
            <person name="Zhang Y."/>
            <person name="Zimin A.V."/>
            <person name="Baldwin J."/>
            <person name="Abdouelleil A."/>
            <person name="Abdulkadir J."/>
            <person name="Abebe A."/>
            <person name="Abera B."/>
            <person name="Abreu J."/>
            <person name="Acer S.C."/>
            <person name="Aftuck L."/>
            <person name="Alexander A."/>
            <person name="An P."/>
            <person name="Anderson E."/>
            <person name="Anderson S."/>
            <person name="Arachi H."/>
            <person name="Azer M."/>
            <person name="Bachantsang P."/>
            <person name="Barry A."/>
            <person name="Bayul T."/>
            <person name="Berlin A."/>
            <person name="Bessette D."/>
            <person name="Bloom T."/>
            <person name="Blye J."/>
            <person name="Boguslavskiy L."/>
            <person name="Bonnet C."/>
            <person name="Boukhgalter B."/>
            <person name="Bourzgui I."/>
            <person name="Brown A."/>
            <person name="Cahill P."/>
            <person name="Channer S."/>
            <person name="Cheshatsang Y."/>
            <person name="Chuda L."/>
            <person name="Citroen M."/>
            <person name="Collymore A."/>
            <person name="Cooke P."/>
            <person name="Costello M."/>
            <person name="D'Aco K."/>
            <person name="Daza R."/>
            <person name="De Haan G."/>
            <person name="DeGray S."/>
            <person name="DeMaso C."/>
            <person name="Dhargay N."/>
            <person name="Dooley K."/>
            <person name="Dooley E."/>
            <person name="Doricent M."/>
            <person name="Dorje P."/>
            <person name="Dorjee K."/>
            <person name="Dupes A."/>
            <person name="Elong R."/>
            <person name="Falk J."/>
            <person name="Farina A."/>
            <person name="Faro S."/>
            <person name="Ferguson D."/>
            <person name="Fisher S."/>
            <person name="Foley C.D."/>
            <person name="Franke A."/>
            <person name="Friedrich D."/>
            <person name="Gadbois L."/>
            <person name="Gearin G."/>
            <person name="Gearin C.R."/>
            <person name="Giannoukos G."/>
            <person name="Goode T."/>
            <person name="Graham J."/>
            <person name="Grandbois E."/>
            <person name="Grewal S."/>
            <person name="Gyaltsen K."/>
            <person name="Hafez N."/>
            <person name="Hagos B."/>
            <person name="Hall J."/>
            <person name="Henson C."/>
            <person name="Hollinger A."/>
            <person name="Honan T."/>
            <person name="Huard M.D."/>
            <person name="Hughes L."/>
            <person name="Hurhula B."/>
            <person name="Husby M.E."/>
            <person name="Kamat A."/>
            <person name="Kanga B."/>
            <person name="Kashin S."/>
            <person name="Khazanovich D."/>
            <person name="Kisner P."/>
            <person name="Lance K."/>
            <person name="Lara M."/>
            <person name="Lee W."/>
            <person name="Lennon N."/>
            <person name="Letendre F."/>
            <person name="LeVine R."/>
            <person name="Lipovsky A."/>
            <person name="Liu X."/>
            <person name="Liu J."/>
            <person name="Liu S."/>
            <person name="Lokyitsang T."/>
            <person name="Lokyitsang Y."/>
            <person name="Lubonja R."/>
            <person name="Lui A."/>
            <person name="MacDonald P."/>
            <person name="Magnisalis V."/>
            <person name="Maru K."/>
            <person name="Matthews C."/>
            <person name="McCusker W."/>
            <person name="McDonough S."/>
            <person name="Mehta T."/>
            <person name="Meldrim J."/>
            <person name="Meneus L."/>
            <person name="Mihai O."/>
            <person name="Mihalev A."/>
            <person name="Mihova T."/>
            <person name="Mittelman R."/>
            <person name="Mlenga V."/>
            <person name="Montmayeur A."/>
            <person name="Mulrain L."/>
            <person name="Navidi A."/>
            <person name="Naylor J."/>
            <person name="Negash T."/>
            <person name="Nguyen T."/>
            <person name="Nguyen N."/>
            <person name="Nicol R."/>
            <person name="Norbu C."/>
            <person name="Norbu N."/>
            <person name="Novod N."/>
            <person name="O'Neill B."/>
            <person name="Osman S."/>
            <person name="Markiewicz E."/>
            <person name="Oyono O.L."/>
            <person name="Patti C."/>
            <person name="Phunkhang P."/>
            <person name="Pierre F."/>
            <person name="Priest M."/>
            <person name="Raghuraman S."/>
            <person name="Rege F."/>
            <person name="Reyes R."/>
            <person name="Rise C."/>
            <person name="Rogov P."/>
            <person name="Ross K."/>
            <person name="Ryan E."/>
            <person name="Settipalli S."/>
            <person name="Shea T."/>
            <person name="Sherpa N."/>
            <person name="Shi L."/>
            <person name="Shih D."/>
            <person name="Sparrow T."/>
            <person name="Spaulding J."/>
            <person name="Stalker J."/>
            <person name="Stange-Thomann N."/>
            <person name="Stavropoulos S."/>
            <person name="Stone C."/>
            <person name="Strader C."/>
            <person name="Tesfaye S."/>
            <person name="Thomson T."/>
            <person name="Thoulutsang Y."/>
            <person name="Thoulutsang D."/>
            <person name="Topham K."/>
            <person name="Topping I."/>
            <person name="Tsamla T."/>
            <person name="Vassiliev H."/>
            <person name="Vo A."/>
            <person name="Wangchuk T."/>
            <person name="Wangdi T."/>
            <person name="Weiand M."/>
            <person name="Wilkinson J."/>
            <person name="Wilson A."/>
            <person name="Yadav S."/>
            <person name="Young G."/>
            <person name="Yu Q."/>
            <person name="Zembek L."/>
            <person name="Zhong D."/>
            <person name="Zimmer A."/>
            <person name="Zwirko Z."/>
            <person name="Jaffe D.B."/>
            <person name="Alvarez P."/>
            <person name="Brockman W."/>
            <person name="Butler J."/>
            <person name="Chin C."/>
            <person name="Gnerre S."/>
            <person name="Grabherr M."/>
            <person name="Kleber M."/>
            <person name="Mauceli E."/>
            <person name="MacCallum I."/>
        </authorList>
    </citation>
    <scope>NUCLEOTIDE SEQUENCE [LARGE SCALE GENOMIC DNA]</scope>
    <source>
        <strain evidence="2">Tucson 15287-2541.00</strain>
    </source>
</reference>
<dbReference type="InParanoid" id="B4JMA9"/>
<sequence length="133" mass="15300">MDDENQLEEMEELFAEYQIQHFTKSIELSQAVPEYALSASVDAKMAGRSQKYSRQLCEANCGQRLRYIRERLPTFEILESQVFPIASPEFEDMFDDIVYAPQLYQQIRFLVTLRRRSPTGCSSSSPRNSSGAS</sequence>
<accession>B4JMA9</accession>
<evidence type="ECO:0000313" key="1">
    <source>
        <dbReference type="EMBL" id="EDV91870.1"/>
    </source>
</evidence>
<dbReference type="STRING" id="7222.B4JMA9"/>
<proteinExistence type="predicted"/>
<dbReference type="HOGENOM" id="CLU_1908840_0_0_1"/>
<dbReference type="AlphaFoldDB" id="B4JMA9"/>
<dbReference type="Proteomes" id="UP000001070">
    <property type="component" value="Unassembled WGS sequence"/>
</dbReference>
<keyword evidence="2" id="KW-1185">Reference proteome</keyword>
<gene>
    <name evidence="1" type="primary">Dgri\GH24364</name>
    <name evidence="1" type="ORF">Dgri_GH24364</name>
</gene>
<name>B4JMA9_DROGR</name>
<organism evidence="2">
    <name type="scientific">Drosophila grimshawi</name>
    <name type="common">Hawaiian fruit fly</name>
    <name type="synonym">Idiomyia grimshawi</name>
    <dbReference type="NCBI Taxonomy" id="7222"/>
    <lineage>
        <taxon>Eukaryota</taxon>
        <taxon>Metazoa</taxon>
        <taxon>Ecdysozoa</taxon>
        <taxon>Arthropoda</taxon>
        <taxon>Hexapoda</taxon>
        <taxon>Insecta</taxon>
        <taxon>Pterygota</taxon>
        <taxon>Neoptera</taxon>
        <taxon>Endopterygota</taxon>
        <taxon>Diptera</taxon>
        <taxon>Brachycera</taxon>
        <taxon>Muscomorpha</taxon>
        <taxon>Ephydroidea</taxon>
        <taxon>Drosophilidae</taxon>
        <taxon>Drosophila</taxon>
        <taxon>Hawaiian Drosophila</taxon>
    </lineage>
</organism>
<dbReference type="OrthoDB" id="10034606at2759"/>
<dbReference type="eggNOG" id="KOG2039">
    <property type="taxonomic scope" value="Eukaryota"/>
</dbReference>
<dbReference type="EMBL" id="CH916371">
    <property type="protein sequence ID" value="EDV91870.1"/>
    <property type="molecule type" value="Genomic_DNA"/>
</dbReference>
<dbReference type="KEGG" id="dgr:6566139"/>
<evidence type="ECO:0000313" key="2">
    <source>
        <dbReference type="Proteomes" id="UP000001070"/>
    </source>
</evidence>